<dbReference type="PANTHER" id="PTHR11986:SF79">
    <property type="entry name" value="ACETYLORNITHINE AMINOTRANSFERASE, MITOCHONDRIAL"/>
    <property type="match status" value="1"/>
</dbReference>
<proteinExistence type="inferred from homology"/>
<dbReference type="GO" id="GO:0006526">
    <property type="term" value="P:L-arginine biosynthetic process"/>
    <property type="evidence" value="ECO:0007669"/>
    <property type="project" value="UniProtKB-UniRule"/>
</dbReference>
<comment type="miscellaneous">
    <text evidence="5">May also have succinyldiaminopimelate aminotransferase activity, thus carrying out the corresponding step in lysine biosynthesis.</text>
</comment>
<dbReference type="GO" id="GO:0030170">
    <property type="term" value="F:pyridoxal phosphate binding"/>
    <property type="evidence" value="ECO:0007669"/>
    <property type="project" value="InterPro"/>
</dbReference>
<dbReference type="Pfam" id="PF00202">
    <property type="entry name" value="Aminotran_3"/>
    <property type="match status" value="1"/>
</dbReference>
<dbReference type="PANTHER" id="PTHR11986">
    <property type="entry name" value="AMINOTRANSFERASE CLASS III"/>
    <property type="match status" value="1"/>
</dbReference>
<dbReference type="NCBIfam" id="NF002325">
    <property type="entry name" value="PRK01278.1"/>
    <property type="match status" value="1"/>
</dbReference>
<dbReference type="InterPro" id="IPR015421">
    <property type="entry name" value="PyrdxlP-dep_Trfase_major"/>
</dbReference>
<comment type="catalytic activity">
    <reaction evidence="5">
        <text>N(2)-acetyl-L-ornithine + 2-oxoglutarate = N-acetyl-L-glutamate 5-semialdehyde + L-glutamate</text>
        <dbReference type="Rhea" id="RHEA:18049"/>
        <dbReference type="ChEBI" id="CHEBI:16810"/>
        <dbReference type="ChEBI" id="CHEBI:29123"/>
        <dbReference type="ChEBI" id="CHEBI:29985"/>
        <dbReference type="ChEBI" id="CHEBI:57805"/>
        <dbReference type="EC" id="2.6.1.11"/>
    </reaction>
</comment>
<keyword evidence="4 5" id="KW-0663">Pyridoxal phosphate</keyword>
<comment type="subcellular location">
    <subcellularLocation>
        <location evidence="5">Cytoplasm</location>
    </subcellularLocation>
</comment>
<evidence type="ECO:0000256" key="2">
    <source>
        <dbReference type="ARBA" id="ARBA00022605"/>
    </source>
</evidence>
<dbReference type="PIRSF" id="PIRSF000521">
    <property type="entry name" value="Transaminase_4ab_Lys_Orn"/>
    <property type="match status" value="1"/>
</dbReference>
<evidence type="ECO:0000256" key="5">
    <source>
        <dbReference type="HAMAP-Rule" id="MF_01107"/>
    </source>
</evidence>
<dbReference type="UniPathway" id="UPA00068">
    <property type="reaction ID" value="UER00109"/>
</dbReference>
<dbReference type="GO" id="GO:0005737">
    <property type="term" value="C:cytoplasm"/>
    <property type="evidence" value="ECO:0007669"/>
    <property type="project" value="UniProtKB-SubCell"/>
</dbReference>
<dbReference type="PROSITE" id="PS00600">
    <property type="entry name" value="AA_TRANSFER_CLASS_3"/>
    <property type="match status" value="1"/>
</dbReference>
<evidence type="ECO:0000256" key="4">
    <source>
        <dbReference type="ARBA" id="ARBA00022898"/>
    </source>
</evidence>
<feature type="binding site" evidence="5">
    <location>
        <position position="289"/>
    </location>
    <ligand>
        <name>N(2)-acetyl-L-ornithine</name>
        <dbReference type="ChEBI" id="CHEBI:57805"/>
    </ligand>
</feature>
<organism evidence="6">
    <name type="scientific">Candidatus Kentrum sp. TUN</name>
    <dbReference type="NCBI Taxonomy" id="2126343"/>
    <lineage>
        <taxon>Bacteria</taxon>
        <taxon>Pseudomonadati</taxon>
        <taxon>Pseudomonadota</taxon>
        <taxon>Gammaproteobacteria</taxon>
        <taxon>Candidatus Kentrum</taxon>
    </lineage>
</organism>
<keyword evidence="3 5" id="KW-0808">Transferase</keyword>
<comment type="pathway">
    <text evidence="5">Amino-acid biosynthesis; L-arginine biosynthesis; N(2)-acetyl-L-ornithine from L-glutamate: step 4/4.</text>
</comment>
<dbReference type="HAMAP" id="MF_01107">
    <property type="entry name" value="ArgD_aminotrans_3"/>
    <property type="match status" value="1"/>
</dbReference>
<dbReference type="EC" id="2.6.1.11" evidence="5"/>
<dbReference type="InterPro" id="IPR005814">
    <property type="entry name" value="Aminotrans_3"/>
</dbReference>
<comment type="similarity">
    <text evidence="5">Belongs to the class-III pyridoxal-phosphate-dependent aminotransferase family. ArgD subfamily.</text>
</comment>
<dbReference type="InterPro" id="IPR004636">
    <property type="entry name" value="AcOrn/SuccOrn_fam"/>
</dbReference>
<dbReference type="FunFam" id="3.40.640.10:FF:000004">
    <property type="entry name" value="Acetylornithine aminotransferase"/>
    <property type="match status" value="1"/>
</dbReference>
<keyword evidence="2 5" id="KW-0028">Amino-acid biosynthesis</keyword>
<dbReference type="InterPro" id="IPR015422">
    <property type="entry name" value="PyrdxlP-dep_Trfase_small"/>
</dbReference>
<feature type="binding site" evidence="5">
    <location>
        <position position="290"/>
    </location>
    <ligand>
        <name>pyridoxal 5'-phosphate</name>
        <dbReference type="ChEBI" id="CHEBI:597326"/>
    </ligand>
</feature>
<feature type="modified residue" description="N6-(pyridoxal phosphate)lysine" evidence="5">
    <location>
        <position position="261"/>
    </location>
</feature>
<dbReference type="InterPro" id="IPR050103">
    <property type="entry name" value="Class-III_PLP-dep_AT"/>
</dbReference>
<name>A0A451AAC1_9GAMM</name>
<keyword evidence="5" id="KW-0963">Cytoplasm</keyword>
<accession>A0A451AAC1</accession>
<dbReference type="InterPro" id="IPR015424">
    <property type="entry name" value="PyrdxlP-dep_Trfase"/>
</dbReference>
<dbReference type="AlphaFoldDB" id="A0A451AAC1"/>
<keyword evidence="5" id="KW-0055">Arginine biosynthesis</keyword>
<feature type="binding site" evidence="5">
    <location>
        <begin position="232"/>
        <end position="235"/>
    </location>
    <ligand>
        <name>pyridoxal 5'-phosphate</name>
        <dbReference type="ChEBI" id="CHEBI:597326"/>
    </ligand>
</feature>
<dbReference type="InterPro" id="IPR049704">
    <property type="entry name" value="Aminotrans_3_PPA_site"/>
</dbReference>
<dbReference type="GO" id="GO:0003992">
    <property type="term" value="F:N2-acetyl-L-ornithine:2-oxoglutarate 5-aminotransferase activity"/>
    <property type="evidence" value="ECO:0007669"/>
    <property type="project" value="UniProtKB-UniRule"/>
</dbReference>
<feature type="binding site" evidence="5">
    <location>
        <position position="148"/>
    </location>
    <ligand>
        <name>N(2)-acetyl-L-ornithine</name>
        <dbReference type="ChEBI" id="CHEBI:57805"/>
    </ligand>
</feature>
<dbReference type="CDD" id="cd00610">
    <property type="entry name" value="OAT_like"/>
    <property type="match status" value="1"/>
</dbReference>
<dbReference type="GO" id="GO:0042802">
    <property type="term" value="F:identical protein binding"/>
    <property type="evidence" value="ECO:0007669"/>
    <property type="project" value="TreeGrafter"/>
</dbReference>
<evidence type="ECO:0000313" key="6">
    <source>
        <dbReference type="EMBL" id="VFK62980.1"/>
    </source>
</evidence>
<dbReference type="NCBIfam" id="TIGR00707">
    <property type="entry name" value="argD"/>
    <property type="match status" value="1"/>
</dbReference>
<dbReference type="Gene3D" id="3.90.1150.10">
    <property type="entry name" value="Aspartate Aminotransferase, domain 1"/>
    <property type="match status" value="1"/>
</dbReference>
<reference evidence="6" key="1">
    <citation type="submission" date="2019-02" db="EMBL/GenBank/DDBJ databases">
        <authorList>
            <person name="Gruber-Vodicka R. H."/>
            <person name="Seah K. B. B."/>
        </authorList>
    </citation>
    <scope>NUCLEOTIDE SEQUENCE</scope>
    <source>
        <strain evidence="6">BECK_BY1</strain>
    </source>
</reference>
<feature type="binding site" evidence="5">
    <location>
        <begin position="113"/>
        <end position="114"/>
    </location>
    <ligand>
        <name>pyridoxal 5'-phosphate</name>
        <dbReference type="ChEBI" id="CHEBI:597326"/>
    </ligand>
</feature>
<comment type="subunit">
    <text evidence="5">Homodimer.</text>
</comment>
<dbReference type="Gene3D" id="3.40.640.10">
    <property type="entry name" value="Type I PLP-dependent aspartate aminotransferase-like (Major domain)"/>
    <property type="match status" value="1"/>
</dbReference>
<sequence>MTSSLMPTYARLPVRFARGEGIWLWDTDGKKYLDAFSGIGVCSLGYAHPVITKAICEQAEHLLHTSNLYEIPYQIQLADTLIRLFNRSDPNSSSTEHISSHTHPCNSFFCNSGAEANEAAIKIARMHAHHKGITSPEIIVAKGSFHGRTLATLSATGNPKVQAGFEPLVQGFLRVPFNDTAAIMNIADNNPNVVAVLLEPIQGEGGVVVPDDDYLQMVRDICDKYQWLMMLDEVQTGMGRTGQWFAWQHSKTMPDVMMLAKALGNGIPIGACLARGQATELLTPGSHGSTFGGNPLACRAALAVLDVMEREALPEHANRIGNELRLALIDALRGIEIVSQIRGKGLMIGVEFNQPCGDLVGNALARGLLINVTANNVLRLLPPLIIREPEIEQIVQTISELIHEFSIGK</sequence>
<comment type="cofactor">
    <cofactor evidence="5">
        <name>pyridoxal 5'-phosphate</name>
        <dbReference type="ChEBI" id="CHEBI:597326"/>
    </cofactor>
    <text evidence="5">Binds 1 pyridoxal phosphate per subunit.</text>
</comment>
<dbReference type="SUPFAM" id="SSF53383">
    <property type="entry name" value="PLP-dependent transferases"/>
    <property type="match status" value="1"/>
</dbReference>
<evidence type="ECO:0000256" key="3">
    <source>
        <dbReference type="ARBA" id="ARBA00022679"/>
    </source>
</evidence>
<protein>
    <recommendedName>
        <fullName evidence="5">Acetylornithine aminotransferase</fullName>
        <shortName evidence="5">ACOAT</shortName>
        <ecNumber evidence="5">2.6.1.11</ecNumber>
    </recommendedName>
</protein>
<dbReference type="EMBL" id="CAADFX010000192">
    <property type="protein sequence ID" value="VFK62980.1"/>
    <property type="molecule type" value="Genomic_DNA"/>
</dbReference>
<feature type="binding site" evidence="5">
    <location>
        <position position="145"/>
    </location>
    <ligand>
        <name>pyridoxal 5'-phosphate</name>
        <dbReference type="ChEBI" id="CHEBI:597326"/>
    </ligand>
</feature>
<evidence type="ECO:0000256" key="1">
    <source>
        <dbReference type="ARBA" id="ARBA00022576"/>
    </source>
</evidence>
<keyword evidence="1 5" id="KW-0032">Aminotransferase</keyword>
<gene>
    <name evidence="5" type="primary">argD</name>
    <name evidence="6" type="ORF">BECKTUN1418D_GA0071000_11925</name>
</gene>